<reference evidence="1" key="1">
    <citation type="journal article" date="2025" name="Int. J. Syst. Evol. Microbiol.">
        <title>Inconstantimicrobium mannanitabidum sp. nov., a novel member of the family Clostridiaceae isolated from anoxic soil under the treatment of reductive soil disinfestation.</title>
        <authorList>
            <person name="Ueki A."/>
            <person name="Tonouchi A."/>
            <person name="Honma S."/>
            <person name="Kaku N."/>
            <person name="Ueki K."/>
        </authorList>
    </citation>
    <scope>NUCLEOTIDE SEQUENCE</scope>
    <source>
        <strain evidence="1">TW13</strain>
    </source>
</reference>
<sequence length="264" mass="30385">MHRLILGMPTLIETSTLEESVEICSELGLDFVEINMNLPQYQINTLNVDKAKRLMEEKNIFFTIHLDENINVSDFNLDVAKAYVDTVLWTIELAKELKIPILNMHMNSGVHFTLPEEKVYLFDKYKDVYLDCLKSFRDICTETIGNSEIKICIENCSGYKNFMREGIDLLLESEVFGLTLDIGHNYIANEVDSQFILGRANRLTHMHIHDAKKNKDHLALGTGEIDLEEKIRIAKENKCRCVLETKTIAGLKESVKYIRHLEST</sequence>
<proteinExistence type="predicted"/>
<keyword evidence="2" id="KW-1185">Reference proteome</keyword>
<organism evidence="1 2">
    <name type="scientific">Inconstantimicrobium mannanitabidum</name>
    <dbReference type="NCBI Taxonomy" id="1604901"/>
    <lineage>
        <taxon>Bacteria</taxon>
        <taxon>Bacillati</taxon>
        <taxon>Bacillota</taxon>
        <taxon>Clostridia</taxon>
        <taxon>Eubacteriales</taxon>
        <taxon>Clostridiaceae</taxon>
        <taxon>Inconstantimicrobium</taxon>
    </lineage>
</organism>
<protein>
    <submittedName>
        <fullName evidence="1">Uncharacterized protein</fullName>
    </submittedName>
</protein>
<comment type="caution">
    <text evidence="1">The sequence shown here is derived from an EMBL/GenBank/DDBJ whole genome shotgun (WGS) entry which is preliminary data.</text>
</comment>
<accession>A0ACB5R6J9</accession>
<dbReference type="EMBL" id="BROD01000001">
    <property type="protein sequence ID" value="GKX64750.1"/>
    <property type="molecule type" value="Genomic_DNA"/>
</dbReference>
<evidence type="ECO:0000313" key="1">
    <source>
        <dbReference type="EMBL" id="GKX64750.1"/>
    </source>
</evidence>
<evidence type="ECO:0000313" key="2">
    <source>
        <dbReference type="Proteomes" id="UP001058074"/>
    </source>
</evidence>
<dbReference type="Proteomes" id="UP001058074">
    <property type="component" value="Unassembled WGS sequence"/>
</dbReference>
<gene>
    <name evidence="1" type="ORF">rsdtw13_00080</name>
</gene>
<name>A0ACB5R6J9_9CLOT</name>